<feature type="signal peptide" evidence="1">
    <location>
        <begin position="1"/>
        <end position="20"/>
    </location>
</feature>
<dbReference type="RefSeq" id="WP_143077744.1">
    <property type="nucleotide sequence ID" value="NZ_FORU01000008.1"/>
</dbReference>
<gene>
    <name evidence="2" type="ORF">SAMN04487893_108121</name>
</gene>
<evidence type="ECO:0000256" key="1">
    <source>
        <dbReference type="SAM" id="SignalP"/>
    </source>
</evidence>
<reference evidence="3" key="1">
    <citation type="submission" date="2016-10" db="EMBL/GenBank/DDBJ databases">
        <authorList>
            <person name="Varghese N."/>
            <person name="Submissions S."/>
        </authorList>
    </citation>
    <scope>NUCLEOTIDE SEQUENCE [LARGE SCALE GENOMIC DNA]</scope>
    <source>
        <strain evidence="3">DSM 26542</strain>
    </source>
</reference>
<dbReference type="STRING" id="1150112.SAMN04487893_108121"/>
<organism evidence="2 3">
    <name type="scientific">Myroides guanonis</name>
    <dbReference type="NCBI Taxonomy" id="1150112"/>
    <lineage>
        <taxon>Bacteria</taxon>
        <taxon>Pseudomonadati</taxon>
        <taxon>Bacteroidota</taxon>
        <taxon>Flavobacteriia</taxon>
        <taxon>Flavobacteriales</taxon>
        <taxon>Flavobacteriaceae</taxon>
        <taxon>Myroides</taxon>
    </lineage>
</organism>
<dbReference type="AlphaFoldDB" id="A0A1I3RPX0"/>
<keyword evidence="1" id="KW-0732">Signal</keyword>
<evidence type="ECO:0008006" key="4">
    <source>
        <dbReference type="Google" id="ProtNLM"/>
    </source>
</evidence>
<protein>
    <recommendedName>
        <fullName evidence="4">DUF4468 domain-containing protein</fullName>
    </recommendedName>
</protein>
<evidence type="ECO:0000313" key="3">
    <source>
        <dbReference type="Proteomes" id="UP000243887"/>
    </source>
</evidence>
<dbReference type="EMBL" id="FORU01000008">
    <property type="protein sequence ID" value="SFJ48090.1"/>
    <property type="molecule type" value="Genomic_DNA"/>
</dbReference>
<dbReference type="Proteomes" id="UP000243887">
    <property type="component" value="Unassembled WGS sequence"/>
</dbReference>
<sequence length="199" mass="22867">MKRFVLISLFLMSISGFSQKIENQEGDFKFLKGASKVEVKFDYSNLKLLKVNFTEEEYIADRKKQLNGKQNGVGDNWEAKWRDSRLGMWQPMFLKLLTSIATNKTNIQFVTDDSTSEYVMLVDVLWIYPGWDAFKQKAKVTSRISIFKRSDMNTLLVTLDAIEAPGDQFFNNFDDGLRVGEGFAKTAKTLEKMIAKEAK</sequence>
<keyword evidence="3" id="KW-1185">Reference proteome</keyword>
<dbReference type="OrthoDB" id="1151160at2"/>
<feature type="chain" id="PRO_5017243701" description="DUF4468 domain-containing protein" evidence="1">
    <location>
        <begin position="21"/>
        <end position="199"/>
    </location>
</feature>
<accession>A0A1I3RPX0</accession>
<evidence type="ECO:0000313" key="2">
    <source>
        <dbReference type="EMBL" id="SFJ48090.1"/>
    </source>
</evidence>
<name>A0A1I3RPX0_9FLAO</name>
<proteinExistence type="predicted"/>